<dbReference type="Proteomes" id="UP000011715">
    <property type="component" value="Unassembled WGS sequence"/>
</dbReference>
<evidence type="ECO:0000313" key="4">
    <source>
        <dbReference type="Proteomes" id="UP000011715"/>
    </source>
</evidence>
<evidence type="ECO:0000256" key="1">
    <source>
        <dbReference type="SAM" id="MobiDB-lite"/>
    </source>
</evidence>
<dbReference type="EnsemblFungi" id="MAPG_02294T0">
    <property type="protein sequence ID" value="MAPG_02294T0"/>
    <property type="gene ID" value="MAPG_02294"/>
</dbReference>
<dbReference type="VEuPathDB" id="FungiDB:MAPG_02294"/>
<feature type="region of interest" description="Disordered" evidence="1">
    <location>
        <begin position="70"/>
        <end position="106"/>
    </location>
</feature>
<proteinExistence type="predicted"/>
<gene>
    <name evidence="2" type="ORF">MAPG_02294</name>
</gene>
<accession>A0A0C4DQZ5</accession>
<sequence>MGPRTARAHIPSASSLLESVKSPRLMIGGASERAGGRLLGPGQLGRCLDPDTSARLSAATAATAALVRFTNGEQISSGTRGDRNRQTDRPDPGMHRPRHVRPGPLEQHDRAVMQIIPTAGLFRP</sequence>
<reference evidence="4" key="2">
    <citation type="submission" date="2010-05" db="EMBL/GenBank/DDBJ databases">
        <title>The genome sequence of Magnaporthe poae strain ATCC 64411.</title>
        <authorList>
            <person name="Ma L.-J."/>
            <person name="Dead R."/>
            <person name="Young S."/>
            <person name="Zeng Q."/>
            <person name="Koehrsen M."/>
            <person name="Alvarado L."/>
            <person name="Berlin A."/>
            <person name="Chapman S.B."/>
            <person name="Chen Z."/>
            <person name="Freedman E."/>
            <person name="Gellesch M."/>
            <person name="Goldberg J."/>
            <person name="Griggs A."/>
            <person name="Gujja S."/>
            <person name="Heilman E.R."/>
            <person name="Heiman D."/>
            <person name="Hepburn T."/>
            <person name="Howarth C."/>
            <person name="Jen D."/>
            <person name="Larson L."/>
            <person name="Mehta T."/>
            <person name="Neiman D."/>
            <person name="Pearson M."/>
            <person name="Roberts A."/>
            <person name="Saif S."/>
            <person name="Shea T."/>
            <person name="Shenoy N."/>
            <person name="Sisk P."/>
            <person name="Stolte C."/>
            <person name="Sykes S."/>
            <person name="Walk T."/>
            <person name="White J."/>
            <person name="Yandava C."/>
            <person name="Haas B."/>
            <person name="Nusbaum C."/>
            <person name="Birren B."/>
        </authorList>
    </citation>
    <scope>NUCLEOTIDE SEQUENCE [LARGE SCALE GENOMIC DNA]</scope>
    <source>
        <strain evidence="4">ATCC 64411 / 73-15</strain>
    </source>
</reference>
<dbReference type="EMBL" id="GL876967">
    <property type="protein sequence ID" value="KLU83229.1"/>
    <property type="molecule type" value="Genomic_DNA"/>
</dbReference>
<evidence type="ECO:0000313" key="3">
    <source>
        <dbReference type="EnsemblFungi" id="MAPG_02294T0"/>
    </source>
</evidence>
<reference evidence="2" key="3">
    <citation type="submission" date="2011-03" db="EMBL/GenBank/DDBJ databases">
        <title>Annotation of Magnaporthe poae ATCC 64411.</title>
        <authorList>
            <person name="Ma L.-J."/>
            <person name="Dead R."/>
            <person name="Young S.K."/>
            <person name="Zeng Q."/>
            <person name="Gargeya S."/>
            <person name="Fitzgerald M."/>
            <person name="Haas B."/>
            <person name="Abouelleil A."/>
            <person name="Alvarado L."/>
            <person name="Arachchi H.M."/>
            <person name="Berlin A."/>
            <person name="Brown A."/>
            <person name="Chapman S.B."/>
            <person name="Chen Z."/>
            <person name="Dunbar C."/>
            <person name="Freedman E."/>
            <person name="Gearin G."/>
            <person name="Gellesch M."/>
            <person name="Goldberg J."/>
            <person name="Griggs A."/>
            <person name="Gujja S."/>
            <person name="Heiman D."/>
            <person name="Howarth C."/>
            <person name="Larson L."/>
            <person name="Lui A."/>
            <person name="MacDonald P.J.P."/>
            <person name="Mehta T."/>
            <person name="Montmayeur A."/>
            <person name="Murphy C."/>
            <person name="Neiman D."/>
            <person name="Pearson M."/>
            <person name="Priest M."/>
            <person name="Roberts A."/>
            <person name="Saif S."/>
            <person name="Shea T."/>
            <person name="Shenoy N."/>
            <person name="Sisk P."/>
            <person name="Stolte C."/>
            <person name="Sykes S."/>
            <person name="Yandava C."/>
            <person name="Wortman J."/>
            <person name="Nusbaum C."/>
            <person name="Birren B."/>
        </authorList>
    </citation>
    <scope>NUCLEOTIDE SEQUENCE</scope>
    <source>
        <strain evidence="2">ATCC 64411</strain>
    </source>
</reference>
<reference evidence="3" key="4">
    <citation type="journal article" date="2015" name="G3 (Bethesda)">
        <title>Genome sequences of three phytopathogenic species of the Magnaporthaceae family of fungi.</title>
        <authorList>
            <person name="Okagaki L.H."/>
            <person name="Nunes C.C."/>
            <person name="Sailsbery J."/>
            <person name="Clay B."/>
            <person name="Brown D."/>
            <person name="John T."/>
            <person name="Oh Y."/>
            <person name="Young N."/>
            <person name="Fitzgerald M."/>
            <person name="Haas B.J."/>
            <person name="Zeng Q."/>
            <person name="Young S."/>
            <person name="Adiconis X."/>
            <person name="Fan L."/>
            <person name="Levin J.Z."/>
            <person name="Mitchell T.K."/>
            <person name="Okubara P.A."/>
            <person name="Farman M.L."/>
            <person name="Kohn L.M."/>
            <person name="Birren B."/>
            <person name="Ma L.-J."/>
            <person name="Dean R.A."/>
        </authorList>
    </citation>
    <scope>NUCLEOTIDE SEQUENCE</scope>
    <source>
        <strain evidence="3">ATCC 64411 / 73-15</strain>
    </source>
</reference>
<keyword evidence="4" id="KW-1185">Reference proteome</keyword>
<protein>
    <submittedName>
        <fullName evidence="2 3">Uncharacterized protein</fullName>
    </submittedName>
</protein>
<reference evidence="2" key="1">
    <citation type="submission" date="2010-05" db="EMBL/GenBank/DDBJ databases">
        <title>The Genome Sequence of Magnaporthe poae strain ATCC 64411.</title>
        <authorList>
            <consortium name="The Broad Institute Genome Sequencing Platform"/>
            <consortium name="Broad Institute Genome Sequencing Center for Infectious Disease"/>
            <person name="Ma L.-J."/>
            <person name="Dead R."/>
            <person name="Young S."/>
            <person name="Zeng Q."/>
            <person name="Koehrsen M."/>
            <person name="Alvarado L."/>
            <person name="Berlin A."/>
            <person name="Chapman S.B."/>
            <person name="Chen Z."/>
            <person name="Freedman E."/>
            <person name="Gellesch M."/>
            <person name="Goldberg J."/>
            <person name="Griggs A."/>
            <person name="Gujja S."/>
            <person name="Heilman E.R."/>
            <person name="Heiman D."/>
            <person name="Hepburn T."/>
            <person name="Howarth C."/>
            <person name="Jen D."/>
            <person name="Larson L."/>
            <person name="Mehta T."/>
            <person name="Neiman D."/>
            <person name="Pearson M."/>
            <person name="Roberts A."/>
            <person name="Saif S."/>
            <person name="Shea T."/>
            <person name="Shenoy N."/>
            <person name="Sisk P."/>
            <person name="Stolte C."/>
            <person name="Sykes S."/>
            <person name="Walk T."/>
            <person name="White J."/>
            <person name="Yandava C."/>
            <person name="Haas B."/>
            <person name="Nusbaum C."/>
            <person name="Birren B."/>
        </authorList>
    </citation>
    <scope>NUCLEOTIDE SEQUENCE</scope>
    <source>
        <strain evidence="2">ATCC 64411</strain>
    </source>
</reference>
<dbReference type="EMBL" id="ADBL01000579">
    <property type="status" value="NOT_ANNOTATED_CDS"/>
    <property type="molecule type" value="Genomic_DNA"/>
</dbReference>
<name>A0A0C4DQZ5_MAGP6</name>
<dbReference type="AlphaFoldDB" id="A0A0C4DQZ5"/>
<evidence type="ECO:0000313" key="2">
    <source>
        <dbReference type="EMBL" id="KLU83229.1"/>
    </source>
</evidence>
<reference evidence="3" key="5">
    <citation type="submission" date="2015-06" db="UniProtKB">
        <authorList>
            <consortium name="EnsemblFungi"/>
        </authorList>
    </citation>
    <scope>IDENTIFICATION</scope>
    <source>
        <strain evidence="3">ATCC 64411</strain>
    </source>
</reference>
<organism evidence="3 4">
    <name type="scientific">Magnaporthiopsis poae (strain ATCC 64411 / 73-15)</name>
    <name type="common">Kentucky bluegrass fungus</name>
    <name type="synonym">Magnaporthe poae</name>
    <dbReference type="NCBI Taxonomy" id="644358"/>
    <lineage>
        <taxon>Eukaryota</taxon>
        <taxon>Fungi</taxon>
        <taxon>Dikarya</taxon>
        <taxon>Ascomycota</taxon>
        <taxon>Pezizomycotina</taxon>
        <taxon>Sordariomycetes</taxon>
        <taxon>Sordariomycetidae</taxon>
        <taxon>Magnaporthales</taxon>
        <taxon>Magnaporthaceae</taxon>
        <taxon>Magnaporthiopsis</taxon>
    </lineage>
</organism>
<feature type="compositionally biased region" description="Basic and acidic residues" evidence="1">
    <location>
        <begin position="80"/>
        <end position="94"/>
    </location>
</feature>